<gene>
    <name evidence="2" type="primary">CUNH5orf63</name>
</gene>
<reference evidence="2" key="1">
    <citation type="submission" date="2025-08" db="UniProtKB">
        <authorList>
            <consortium name="Ensembl"/>
        </authorList>
    </citation>
    <scope>IDENTIFICATION</scope>
</reference>
<evidence type="ECO:0000313" key="2">
    <source>
        <dbReference type="Ensembl" id="ENSVKKP00000023413.1"/>
    </source>
</evidence>
<dbReference type="InterPro" id="IPR036249">
    <property type="entry name" value="Thioredoxin-like_sf"/>
</dbReference>
<keyword evidence="1" id="KW-0249">Electron transport</keyword>
<protein>
    <recommendedName>
        <fullName evidence="1">Glutaredoxin-like protein</fullName>
    </recommendedName>
</protein>
<dbReference type="Pfam" id="PF05768">
    <property type="entry name" value="Glrx-like"/>
    <property type="match status" value="1"/>
</dbReference>
<dbReference type="PANTHER" id="PTHR33558:SF1">
    <property type="entry name" value="GLUTAREDOXIN-LIKE PROTEIN C5ORF63 HOMOLOG"/>
    <property type="match status" value="1"/>
</dbReference>
<dbReference type="Ensembl" id="ENSVKKT00000023995.1">
    <property type="protein sequence ID" value="ENSVKKP00000023413.1"/>
    <property type="gene ID" value="ENSVKKG00000015509.1"/>
</dbReference>
<name>A0A8D2LLG4_VARKO</name>
<dbReference type="Proteomes" id="UP000694545">
    <property type="component" value="Unplaced"/>
</dbReference>
<evidence type="ECO:0000313" key="3">
    <source>
        <dbReference type="Proteomes" id="UP000694545"/>
    </source>
</evidence>
<dbReference type="Gene3D" id="3.40.30.10">
    <property type="entry name" value="Glutaredoxin"/>
    <property type="match status" value="1"/>
</dbReference>
<keyword evidence="3" id="KW-1185">Reference proteome</keyword>
<keyword evidence="1" id="KW-0813">Transport</keyword>
<dbReference type="AlphaFoldDB" id="A0A8D2LLG4"/>
<reference evidence="2" key="2">
    <citation type="submission" date="2025-09" db="UniProtKB">
        <authorList>
            <consortium name="Ensembl"/>
        </authorList>
    </citation>
    <scope>IDENTIFICATION</scope>
</reference>
<evidence type="ECO:0000256" key="1">
    <source>
        <dbReference type="RuleBase" id="RU363082"/>
    </source>
</evidence>
<dbReference type="SUPFAM" id="SSF52833">
    <property type="entry name" value="Thioredoxin-like"/>
    <property type="match status" value="1"/>
</dbReference>
<sequence>MYHACNCRGMFYYFSRVTMFWLQSWTLQLAKCSRPPLRRLLCDARTNLPVLMLFTKFILQEVDITLPDHSAWFEKYKYDIPVFHLNGQFLMKHQVDIQKLENELCKLGLQDHVNR</sequence>
<organism evidence="2 3">
    <name type="scientific">Varanus komodoensis</name>
    <name type="common">Komodo dragon</name>
    <dbReference type="NCBI Taxonomy" id="61221"/>
    <lineage>
        <taxon>Eukaryota</taxon>
        <taxon>Metazoa</taxon>
        <taxon>Chordata</taxon>
        <taxon>Craniata</taxon>
        <taxon>Vertebrata</taxon>
        <taxon>Euteleostomi</taxon>
        <taxon>Lepidosauria</taxon>
        <taxon>Squamata</taxon>
        <taxon>Bifurcata</taxon>
        <taxon>Unidentata</taxon>
        <taxon>Episquamata</taxon>
        <taxon>Toxicofera</taxon>
        <taxon>Anguimorpha</taxon>
        <taxon>Paleoanguimorpha</taxon>
        <taxon>Varanoidea</taxon>
        <taxon>Varanidae</taxon>
        <taxon>Varanus</taxon>
    </lineage>
</organism>
<comment type="similarity">
    <text evidence="1">Belongs to the glutaredoxin family.</text>
</comment>
<proteinExistence type="inferred from homology"/>
<dbReference type="PANTHER" id="PTHR33558">
    <property type="entry name" value="GLUTAREDOXIN-LIKE PROTEIN C5ORF63 HOMOLOG"/>
    <property type="match status" value="1"/>
</dbReference>
<dbReference type="InterPro" id="IPR008554">
    <property type="entry name" value="Glutaredoxin-like"/>
</dbReference>
<accession>A0A8D2LLG4</accession>
<dbReference type="InterPro" id="IPR052565">
    <property type="entry name" value="Glutaredoxin-like_YDR286C"/>
</dbReference>